<dbReference type="Proteomes" id="UP000325576">
    <property type="component" value="Unassembled WGS sequence"/>
</dbReference>
<evidence type="ECO:0000256" key="2">
    <source>
        <dbReference type="SAM" id="MobiDB-lite"/>
    </source>
</evidence>
<dbReference type="InterPro" id="IPR032687">
    <property type="entry name" value="AraC-type_N"/>
</dbReference>
<dbReference type="PANTHER" id="PTHR47894">
    <property type="entry name" value="HTH-TYPE TRANSCRIPTIONAL REGULATOR GADX"/>
    <property type="match status" value="1"/>
</dbReference>
<dbReference type="InterPro" id="IPR018060">
    <property type="entry name" value="HTH_AraC"/>
</dbReference>
<dbReference type="AlphaFoldDB" id="A0A0C3ADY2"/>
<gene>
    <name evidence="3" type="ORF">BS297_27195</name>
</gene>
<dbReference type="SMART" id="SM00342">
    <property type="entry name" value="HTH_ARAC"/>
    <property type="match status" value="1"/>
</dbReference>
<accession>A0A0C3ADY2</accession>
<dbReference type="Gene3D" id="1.10.10.60">
    <property type="entry name" value="Homeodomain-like"/>
    <property type="match status" value="1"/>
</dbReference>
<sequence>MVCDSEGATEMIMKVQDAGTRAPQHEMRRGGGGQDRVRSTVHWDHPRGLAGIALLIRFAEQRGVRPEECLRGSGLSPTALADHSALIDSHQEIVVARNVFREFGELPGLGIEVGSLHHLSAYGPLGYALMSAETLGEMAEIAMEFIILTHCFSSITMTLNDSGSPLMAFEGNDVPEDIRRFLIERDMAATITMHRDMLGDPALSMLANVALAFPACESKSYDRHFQVDTMFDQNVSQLTFIRDESDFKLPQRNSYRVQEYLQSCIELRRIILERDSVSATLRARLTERGGFDEGLEAAARALFLSPRTLRRRLAEEGTSYRQIAEDVRRTIATDLLYKHRLSKAVVAERLGYRDASSLRRAARRWNNSTAT</sequence>
<dbReference type="PROSITE" id="PS01124">
    <property type="entry name" value="HTH_ARAC_FAMILY_2"/>
    <property type="match status" value="1"/>
</dbReference>
<evidence type="ECO:0000313" key="4">
    <source>
        <dbReference type="Proteomes" id="UP000325576"/>
    </source>
</evidence>
<proteinExistence type="predicted"/>
<dbReference type="GO" id="GO:0000976">
    <property type="term" value="F:transcription cis-regulatory region binding"/>
    <property type="evidence" value="ECO:0007669"/>
    <property type="project" value="TreeGrafter"/>
</dbReference>
<dbReference type="PANTHER" id="PTHR47894:SF1">
    <property type="entry name" value="HTH-TYPE TRANSCRIPTIONAL REGULATOR VQSM"/>
    <property type="match status" value="1"/>
</dbReference>
<dbReference type="Pfam" id="PF12625">
    <property type="entry name" value="Arabinose_bd"/>
    <property type="match status" value="1"/>
</dbReference>
<feature type="compositionally biased region" description="Basic and acidic residues" evidence="2">
    <location>
        <begin position="23"/>
        <end position="37"/>
    </location>
</feature>
<dbReference type="EMBL" id="MRBO01000731">
    <property type="protein sequence ID" value="KAB2582109.1"/>
    <property type="molecule type" value="Genomic_DNA"/>
</dbReference>
<dbReference type="GO" id="GO:0005829">
    <property type="term" value="C:cytosol"/>
    <property type="evidence" value="ECO:0007669"/>
    <property type="project" value="TreeGrafter"/>
</dbReference>
<protein>
    <submittedName>
        <fullName evidence="3">Uncharacterized protein</fullName>
    </submittedName>
</protein>
<organism evidence="3 4">
    <name type="scientific">Rhodococcus erythropolis</name>
    <name type="common">Arthrobacter picolinophilus</name>
    <dbReference type="NCBI Taxonomy" id="1833"/>
    <lineage>
        <taxon>Bacteria</taxon>
        <taxon>Bacillati</taxon>
        <taxon>Actinomycetota</taxon>
        <taxon>Actinomycetes</taxon>
        <taxon>Mycobacteriales</taxon>
        <taxon>Nocardiaceae</taxon>
        <taxon>Rhodococcus</taxon>
        <taxon>Rhodococcus erythropolis group</taxon>
    </lineage>
</organism>
<reference evidence="3 4" key="1">
    <citation type="journal article" date="2017" name="Poromechanics V (2013)">
        <title>Genomic Characterization of the Arsenic-Tolerant Actinobacterium, &lt;i&gt;Rhodococcus erythropolis&lt;/i&gt; S43.</title>
        <authorList>
            <person name="Retamal-Morales G."/>
            <person name="Mehnert M."/>
            <person name="Schwabe R."/>
            <person name="Tischler D."/>
            <person name="Schloemann M."/>
            <person name="Levican G.J."/>
        </authorList>
    </citation>
    <scope>NUCLEOTIDE SEQUENCE [LARGE SCALE GENOMIC DNA]</scope>
    <source>
        <strain evidence="3 4">S43</strain>
    </source>
</reference>
<evidence type="ECO:0000256" key="1">
    <source>
        <dbReference type="ARBA" id="ARBA00023125"/>
    </source>
</evidence>
<dbReference type="Pfam" id="PF12833">
    <property type="entry name" value="HTH_18"/>
    <property type="match status" value="1"/>
</dbReference>
<comment type="caution">
    <text evidence="3">The sequence shown here is derived from an EMBL/GenBank/DDBJ whole genome shotgun (WGS) entry which is preliminary data.</text>
</comment>
<name>A0A0C3ADY2_RHOER</name>
<dbReference type="GO" id="GO:0003700">
    <property type="term" value="F:DNA-binding transcription factor activity"/>
    <property type="evidence" value="ECO:0007669"/>
    <property type="project" value="InterPro"/>
</dbReference>
<feature type="region of interest" description="Disordered" evidence="2">
    <location>
        <begin position="17"/>
        <end position="37"/>
    </location>
</feature>
<keyword evidence="1" id="KW-0238">DNA-binding</keyword>
<evidence type="ECO:0000313" key="3">
    <source>
        <dbReference type="EMBL" id="KAB2582109.1"/>
    </source>
</evidence>